<dbReference type="PANTHER" id="PTHR12350:SF19">
    <property type="entry name" value="SET DOMAIN-CONTAINING PROTEIN"/>
    <property type="match status" value="1"/>
</dbReference>
<dbReference type="AlphaFoldDB" id="A0A1F5WGT4"/>
<dbReference type="InterPro" id="IPR046341">
    <property type="entry name" value="SET_dom_sf"/>
</dbReference>
<comment type="caution">
    <text evidence="2">The sequence shown here is derived from an EMBL/GenBank/DDBJ whole genome shotgun (WGS) entry which is preliminary data.</text>
</comment>
<proteinExistence type="predicted"/>
<feature type="domain" description="SET" evidence="1">
    <location>
        <begin position="6"/>
        <end position="114"/>
    </location>
</feature>
<dbReference type="InterPro" id="IPR001214">
    <property type="entry name" value="SET_dom"/>
</dbReference>
<dbReference type="InterPro" id="IPR053201">
    <property type="entry name" value="Flavunoidine_N-MTase"/>
</dbReference>
<evidence type="ECO:0000313" key="2">
    <source>
        <dbReference type="EMBL" id="OGF74853.1"/>
    </source>
</evidence>
<dbReference type="Pfam" id="PF00856">
    <property type="entry name" value="SET"/>
    <property type="match status" value="1"/>
</dbReference>
<sequence>MPNKRLRVVVKQNITHKGVFAKKKIKQGEIILDFKQGGGRFFSDKERNKLPEKYHHYDIQVGDNLFFGATNESEVDIADYINHSCNPDAGIKGALKLVAIRDIKPNEEITFDYAMSESHTELNMRCRCSQPHCRKIITGDDWKIPTLQRKYHGFFSDYLQKKINALKEKPA</sequence>
<dbReference type="PANTHER" id="PTHR12350">
    <property type="entry name" value="HISTONE-LYSINE N-METHYLTRANSFERASE-RELATED"/>
    <property type="match status" value="1"/>
</dbReference>
<evidence type="ECO:0000313" key="3">
    <source>
        <dbReference type="Proteomes" id="UP000178406"/>
    </source>
</evidence>
<dbReference type="EMBL" id="MFHQ01000002">
    <property type="protein sequence ID" value="OGF74853.1"/>
    <property type="molecule type" value="Genomic_DNA"/>
</dbReference>
<protein>
    <recommendedName>
        <fullName evidence="1">SET domain-containing protein</fullName>
    </recommendedName>
</protein>
<dbReference type="PROSITE" id="PS50280">
    <property type="entry name" value="SET"/>
    <property type="match status" value="1"/>
</dbReference>
<evidence type="ECO:0000259" key="1">
    <source>
        <dbReference type="PROSITE" id="PS50280"/>
    </source>
</evidence>
<accession>A0A1F5WGT4</accession>
<gene>
    <name evidence="2" type="ORF">A3J56_03040</name>
</gene>
<dbReference type="Gene3D" id="2.170.270.10">
    <property type="entry name" value="SET domain"/>
    <property type="match status" value="1"/>
</dbReference>
<dbReference type="SMART" id="SM00317">
    <property type="entry name" value="SET"/>
    <property type="match status" value="1"/>
</dbReference>
<reference evidence="2 3" key="1">
    <citation type="journal article" date="2016" name="Nat. Commun.">
        <title>Thousands of microbial genomes shed light on interconnected biogeochemical processes in an aquifer system.</title>
        <authorList>
            <person name="Anantharaman K."/>
            <person name="Brown C.T."/>
            <person name="Hug L.A."/>
            <person name="Sharon I."/>
            <person name="Castelle C.J."/>
            <person name="Probst A.J."/>
            <person name="Thomas B.C."/>
            <person name="Singh A."/>
            <person name="Wilkins M.J."/>
            <person name="Karaoz U."/>
            <person name="Brodie E.L."/>
            <person name="Williams K.H."/>
            <person name="Hubbard S.S."/>
            <person name="Banfield J.F."/>
        </authorList>
    </citation>
    <scope>NUCLEOTIDE SEQUENCE [LARGE SCALE GENOMIC DNA]</scope>
</reference>
<dbReference type="STRING" id="1798338.A3J56_03040"/>
<dbReference type="SUPFAM" id="SSF82199">
    <property type="entry name" value="SET domain"/>
    <property type="match status" value="1"/>
</dbReference>
<name>A0A1F5WGT4_9BACT</name>
<organism evidence="2 3">
    <name type="scientific">Candidatus Giovannonibacteria bacterium RIFCSPHIGHO2_02_FULL_46_20</name>
    <dbReference type="NCBI Taxonomy" id="1798338"/>
    <lineage>
        <taxon>Bacteria</taxon>
        <taxon>Candidatus Giovannoniibacteriota</taxon>
    </lineage>
</organism>
<dbReference type="Proteomes" id="UP000178406">
    <property type="component" value="Unassembled WGS sequence"/>
</dbReference>